<name>A0A2S7SVX7_9BACT</name>
<dbReference type="AlphaFoldDB" id="A0A2S7SVX7"/>
<evidence type="ECO:0000256" key="1">
    <source>
        <dbReference type="ARBA" id="ARBA00010669"/>
    </source>
</evidence>
<comment type="cofactor">
    <cofactor evidence="8">
        <name>Zn(2+)</name>
        <dbReference type="ChEBI" id="CHEBI:29105"/>
    </cofactor>
    <text evidence="8">Binds 1 zinc ion per subunit.</text>
</comment>
<evidence type="ECO:0000256" key="2">
    <source>
        <dbReference type="ARBA" id="ARBA00011738"/>
    </source>
</evidence>
<sequence length="174" mass="19650">MRECKRQDNSRVFGFLFFILQLTTTHYVEFNDEYFMREALKQAQLAFHAGEVPVGAIVVWDGKIIARGHNQVEQLNDSTAHAEMIALTAAFNQLGSKYLPEATLYVTVEPCLMCCGAMYWSKVARIVYGADDVKNGYHKTTGDNWPFHQKADLTKGVLANECAQLMKAFFAALR</sequence>
<evidence type="ECO:0000256" key="4">
    <source>
        <dbReference type="ARBA" id="ARBA00022723"/>
    </source>
</evidence>
<dbReference type="GO" id="GO:0002100">
    <property type="term" value="P:tRNA wobble adenosine to inosine editing"/>
    <property type="evidence" value="ECO:0007669"/>
    <property type="project" value="UniProtKB-UniRule"/>
</dbReference>
<dbReference type="Gene3D" id="3.40.140.10">
    <property type="entry name" value="Cytidine Deaminase, domain 2"/>
    <property type="match status" value="1"/>
</dbReference>
<comment type="function">
    <text evidence="8">Catalyzes the deamination of adenosine to inosine at the wobble position 34 of tRNA(Arg2).</text>
</comment>
<keyword evidence="3 8" id="KW-0819">tRNA processing</keyword>
<keyword evidence="9" id="KW-0812">Transmembrane</keyword>
<organism evidence="11 12">
    <name type="scientific">Flavipsychrobacter stenotrophus</name>
    <dbReference type="NCBI Taxonomy" id="2077091"/>
    <lineage>
        <taxon>Bacteria</taxon>
        <taxon>Pseudomonadati</taxon>
        <taxon>Bacteroidota</taxon>
        <taxon>Chitinophagia</taxon>
        <taxon>Chitinophagales</taxon>
        <taxon>Chitinophagaceae</taxon>
        <taxon>Flavipsychrobacter</taxon>
    </lineage>
</organism>
<dbReference type="EC" id="3.5.4.33" evidence="8"/>
<dbReference type="EMBL" id="PPSL01000003">
    <property type="protein sequence ID" value="PQJ11063.1"/>
    <property type="molecule type" value="Genomic_DNA"/>
</dbReference>
<dbReference type="PANTHER" id="PTHR11079">
    <property type="entry name" value="CYTOSINE DEAMINASE FAMILY MEMBER"/>
    <property type="match status" value="1"/>
</dbReference>
<comment type="caution">
    <text evidence="11">The sequence shown here is derived from an EMBL/GenBank/DDBJ whole genome shotgun (WGS) entry which is preliminary data.</text>
</comment>
<feature type="binding site" evidence="8">
    <location>
        <position position="111"/>
    </location>
    <ligand>
        <name>Zn(2+)</name>
        <dbReference type="ChEBI" id="CHEBI:29105"/>
        <note>catalytic</note>
    </ligand>
</feature>
<gene>
    <name evidence="8" type="primary">tadA</name>
    <name evidence="11" type="ORF">CJD36_013925</name>
</gene>
<keyword evidence="6 8" id="KW-0862">Zinc</keyword>
<dbReference type="SUPFAM" id="SSF53927">
    <property type="entry name" value="Cytidine deaminase-like"/>
    <property type="match status" value="1"/>
</dbReference>
<dbReference type="PANTHER" id="PTHR11079:SF202">
    <property type="entry name" value="TRNA-SPECIFIC ADENOSINE DEAMINASE"/>
    <property type="match status" value="1"/>
</dbReference>
<comment type="subunit">
    <text evidence="2 8">Homodimer.</text>
</comment>
<comment type="catalytic activity">
    <reaction evidence="7 8">
        <text>adenosine(34) in tRNA + H2O + H(+) = inosine(34) in tRNA + NH4(+)</text>
        <dbReference type="Rhea" id="RHEA:43168"/>
        <dbReference type="Rhea" id="RHEA-COMP:10373"/>
        <dbReference type="Rhea" id="RHEA-COMP:10374"/>
        <dbReference type="ChEBI" id="CHEBI:15377"/>
        <dbReference type="ChEBI" id="CHEBI:15378"/>
        <dbReference type="ChEBI" id="CHEBI:28938"/>
        <dbReference type="ChEBI" id="CHEBI:74411"/>
        <dbReference type="ChEBI" id="CHEBI:82852"/>
        <dbReference type="EC" id="3.5.4.33"/>
    </reaction>
</comment>
<dbReference type="InterPro" id="IPR016193">
    <property type="entry name" value="Cytidine_deaminase-like"/>
</dbReference>
<evidence type="ECO:0000313" key="12">
    <source>
        <dbReference type="Proteomes" id="UP000239872"/>
    </source>
</evidence>
<evidence type="ECO:0000256" key="3">
    <source>
        <dbReference type="ARBA" id="ARBA00022694"/>
    </source>
</evidence>
<comment type="similarity">
    <text evidence="1">Belongs to the cytidine and deoxycytidylate deaminase family. ADAT2 subfamily.</text>
</comment>
<dbReference type="InterPro" id="IPR028883">
    <property type="entry name" value="tRNA_aden_deaminase"/>
</dbReference>
<dbReference type="Proteomes" id="UP000239872">
    <property type="component" value="Unassembled WGS sequence"/>
</dbReference>
<keyword evidence="9" id="KW-1133">Transmembrane helix</keyword>
<keyword evidence="4 8" id="KW-0479">Metal-binding</keyword>
<evidence type="ECO:0000259" key="10">
    <source>
        <dbReference type="PROSITE" id="PS51747"/>
    </source>
</evidence>
<evidence type="ECO:0000256" key="9">
    <source>
        <dbReference type="SAM" id="Phobius"/>
    </source>
</evidence>
<keyword evidence="5 8" id="KW-0378">Hydrolase</keyword>
<protein>
    <recommendedName>
        <fullName evidence="8">tRNA-specific adenosine deaminase</fullName>
        <ecNumber evidence="8">3.5.4.33</ecNumber>
    </recommendedName>
</protein>
<reference evidence="11 12" key="1">
    <citation type="submission" date="2018-01" db="EMBL/GenBank/DDBJ databases">
        <title>A novel member of the phylum Bacteroidetes isolated from glacier ice.</title>
        <authorList>
            <person name="Liu Q."/>
            <person name="Xin Y.-H."/>
        </authorList>
    </citation>
    <scope>NUCLEOTIDE SEQUENCE [LARGE SCALE GENOMIC DNA]</scope>
    <source>
        <strain evidence="11 12">RB1R16</strain>
    </source>
</reference>
<proteinExistence type="inferred from homology"/>
<dbReference type="GO" id="GO:0008270">
    <property type="term" value="F:zinc ion binding"/>
    <property type="evidence" value="ECO:0007669"/>
    <property type="project" value="UniProtKB-UniRule"/>
</dbReference>
<dbReference type="PROSITE" id="PS00903">
    <property type="entry name" value="CYT_DCMP_DEAMINASES_1"/>
    <property type="match status" value="1"/>
</dbReference>
<dbReference type="InterPro" id="IPR002125">
    <property type="entry name" value="CMP_dCMP_dom"/>
</dbReference>
<keyword evidence="12" id="KW-1185">Reference proteome</keyword>
<evidence type="ECO:0000256" key="8">
    <source>
        <dbReference type="HAMAP-Rule" id="MF_00972"/>
    </source>
</evidence>
<feature type="transmembrane region" description="Helical" evidence="9">
    <location>
        <begin position="12"/>
        <end position="28"/>
    </location>
</feature>
<dbReference type="HAMAP" id="MF_00972">
    <property type="entry name" value="tRNA_aden_deaminase"/>
    <property type="match status" value="1"/>
</dbReference>
<dbReference type="OrthoDB" id="9802676at2"/>
<evidence type="ECO:0000256" key="7">
    <source>
        <dbReference type="ARBA" id="ARBA00048045"/>
    </source>
</evidence>
<keyword evidence="9" id="KW-0472">Membrane</keyword>
<dbReference type="Pfam" id="PF00383">
    <property type="entry name" value="dCMP_cyt_deam_1"/>
    <property type="match status" value="1"/>
</dbReference>
<feature type="binding site" evidence="8">
    <location>
        <position position="114"/>
    </location>
    <ligand>
        <name>Zn(2+)</name>
        <dbReference type="ChEBI" id="CHEBI:29105"/>
        <note>catalytic</note>
    </ligand>
</feature>
<evidence type="ECO:0000256" key="6">
    <source>
        <dbReference type="ARBA" id="ARBA00022833"/>
    </source>
</evidence>
<evidence type="ECO:0000256" key="5">
    <source>
        <dbReference type="ARBA" id="ARBA00022801"/>
    </source>
</evidence>
<dbReference type="InterPro" id="IPR016192">
    <property type="entry name" value="APOBEC/CMP_deaminase_Zn-bd"/>
</dbReference>
<accession>A0A2S7SVX7</accession>
<dbReference type="CDD" id="cd01285">
    <property type="entry name" value="nucleoside_deaminase"/>
    <property type="match status" value="1"/>
</dbReference>
<feature type="domain" description="CMP/dCMP-type deaminase" evidence="10">
    <location>
        <begin position="30"/>
        <end position="140"/>
    </location>
</feature>
<dbReference type="PROSITE" id="PS51747">
    <property type="entry name" value="CYT_DCMP_DEAMINASES_2"/>
    <property type="match status" value="1"/>
</dbReference>
<feature type="active site" description="Proton donor" evidence="8">
    <location>
        <position position="83"/>
    </location>
</feature>
<evidence type="ECO:0000313" key="11">
    <source>
        <dbReference type="EMBL" id="PQJ11063.1"/>
    </source>
</evidence>
<dbReference type="GO" id="GO:0052717">
    <property type="term" value="F:tRNA-specific adenosine-34 deaminase activity"/>
    <property type="evidence" value="ECO:0007669"/>
    <property type="project" value="UniProtKB-UniRule"/>
</dbReference>
<feature type="binding site" evidence="8">
    <location>
        <position position="81"/>
    </location>
    <ligand>
        <name>Zn(2+)</name>
        <dbReference type="ChEBI" id="CHEBI:29105"/>
        <note>catalytic</note>
    </ligand>
</feature>